<dbReference type="AlphaFoldDB" id="A0A327PQW3"/>
<dbReference type="CDD" id="cd03442">
    <property type="entry name" value="BFIT_BACH"/>
    <property type="match status" value="1"/>
</dbReference>
<dbReference type="GO" id="GO:0005737">
    <property type="term" value="C:cytoplasm"/>
    <property type="evidence" value="ECO:0007669"/>
    <property type="project" value="TreeGrafter"/>
</dbReference>
<proteinExistence type="inferred from homology"/>
<organism evidence="5 6">
    <name type="scientific">Algoriphagus yeomjeoni</name>
    <dbReference type="NCBI Taxonomy" id="291403"/>
    <lineage>
        <taxon>Bacteria</taxon>
        <taxon>Pseudomonadati</taxon>
        <taxon>Bacteroidota</taxon>
        <taxon>Cytophagia</taxon>
        <taxon>Cytophagales</taxon>
        <taxon>Cyclobacteriaceae</taxon>
        <taxon>Algoriphagus</taxon>
    </lineage>
</organism>
<dbReference type="PROSITE" id="PS51770">
    <property type="entry name" value="HOTDOG_ACOT"/>
    <property type="match status" value="1"/>
</dbReference>
<dbReference type="OrthoDB" id="9791628at2"/>
<comment type="similarity">
    <text evidence="1">Belongs to the acyl coenzyme A hydrolase family.</text>
</comment>
<dbReference type="RefSeq" id="WP_111610340.1">
    <property type="nucleotide sequence ID" value="NZ_QLLK01000002.1"/>
</dbReference>
<reference evidence="5 6" key="1">
    <citation type="submission" date="2018-06" db="EMBL/GenBank/DDBJ databases">
        <title>Genomic Encyclopedia of Archaeal and Bacterial Type Strains, Phase II (KMG-II): from individual species to whole genera.</title>
        <authorList>
            <person name="Goeker M."/>
        </authorList>
    </citation>
    <scope>NUCLEOTIDE SEQUENCE [LARGE SCALE GENOMIC DNA]</scope>
    <source>
        <strain evidence="5 6">DSM 23446</strain>
    </source>
</reference>
<keyword evidence="2 3" id="KW-0378">Hydrolase</keyword>
<dbReference type="SUPFAM" id="SSF54637">
    <property type="entry name" value="Thioesterase/thiol ester dehydrase-isomerase"/>
    <property type="match status" value="1"/>
</dbReference>
<evidence type="ECO:0000313" key="6">
    <source>
        <dbReference type="Proteomes" id="UP000249610"/>
    </source>
</evidence>
<keyword evidence="6" id="KW-1185">Reference proteome</keyword>
<comment type="caution">
    <text evidence="5">The sequence shown here is derived from an EMBL/GenBank/DDBJ whole genome shotgun (WGS) entry which is preliminary data.</text>
</comment>
<evidence type="ECO:0000256" key="3">
    <source>
        <dbReference type="PROSITE-ProRule" id="PRU01106"/>
    </source>
</evidence>
<dbReference type="Proteomes" id="UP000249610">
    <property type="component" value="Unassembled WGS sequence"/>
</dbReference>
<dbReference type="Gene3D" id="3.10.129.10">
    <property type="entry name" value="Hotdog Thioesterase"/>
    <property type="match status" value="1"/>
</dbReference>
<dbReference type="InterPro" id="IPR040170">
    <property type="entry name" value="Cytosol_ACT"/>
</dbReference>
<dbReference type="PROSITE" id="PS00430">
    <property type="entry name" value="TONB_DEPENDENT_REC_1"/>
    <property type="match status" value="1"/>
</dbReference>
<accession>A0A327PQW3</accession>
<dbReference type="Pfam" id="PF03061">
    <property type="entry name" value="4HBT"/>
    <property type="match status" value="1"/>
</dbReference>
<dbReference type="InterPro" id="IPR029069">
    <property type="entry name" value="HotDog_dom_sf"/>
</dbReference>
<protein>
    <submittedName>
        <fullName evidence="5">Acyl-CoA hydrolase</fullName>
    </submittedName>
</protein>
<evidence type="ECO:0000256" key="1">
    <source>
        <dbReference type="ARBA" id="ARBA00010458"/>
    </source>
</evidence>
<evidence type="ECO:0000256" key="2">
    <source>
        <dbReference type="ARBA" id="ARBA00022801"/>
    </source>
</evidence>
<name>A0A327PQW3_9BACT</name>
<dbReference type="EMBL" id="QLLK01000002">
    <property type="protein sequence ID" value="RAI94007.1"/>
    <property type="molecule type" value="Genomic_DNA"/>
</dbReference>
<dbReference type="GO" id="GO:0006637">
    <property type="term" value="P:acyl-CoA metabolic process"/>
    <property type="evidence" value="ECO:0007669"/>
    <property type="project" value="TreeGrafter"/>
</dbReference>
<dbReference type="InterPro" id="IPR006683">
    <property type="entry name" value="Thioestr_dom"/>
</dbReference>
<sequence length="172" mass="19228">MSTKKFARESAVIMTEMVLPNDTNTLNNLMGGKLMHWMDVVAAIAAQKHSNSIVVTASADNISFQEPIALGNVVTLKAQVTRAFNSSMEVFIEVTAEDIPANKKVMTHRAFFTFVAVNENNKPSRIPELVPETPEEIENFQGALRRRQLRLVLAKRMKPEDAVELKSIFNLD</sequence>
<dbReference type="PANTHER" id="PTHR11049">
    <property type="entry name" value="ACYL COENZYME A THIOESTER HYDROLASE"/>
    <property type="match status" value="1"/>
</dbReference>
<evidence type="ECO:0000313" key="5">
    <source>
        <dbReference type="EMBL" id="RAI94007.1"/>
    </source>
</evidence>
<dbReference type="InterPro" id="IPR033120">
    <property type="entry name" value="HOTDOG_ACOT"/>
</dbReference>
<feature type="domain" description="HotDog ACOT-type" evidence="4">
    <location>
        <begin position="8"/>
        <end position="120"/>
    </location>
</feature>
<gene>
    <name evidence="5" type="ORF">LV83_00913</name>
</gene>
<evidence type="ECO:0000259" key="4">
    <source>
        <dbReference type="PROSITE" id="PS51770"/>
    </source>
</evidence>
<dbReference type="GO" id="GO:0052816">
    <property type="term" value="F:long-chain fatty acyl-CoA hydrolase activity"/>
    <property type="evidence" value="ECO:0007669"/>
    <property type="project" value="TreeGrafter"/>
</dbReference>
<dbReference type="InterPro" id="IPR010916">
    <property type="entry name" value="TonB_box_CS"/>
</dbReference>